<dbReference type="InterPro" id="IPR006328">
    <property type="entry name" value="2-HAD"/>
</dbReference>
<dbReference type="SUPFAM" id="SSF56784">
    <property type="entry name" value="HAD-like"/>
    <property type="match status" value="1"/>
</dbReference>
<dbReference type="AlphaFoldDB" id="A0A6A5ZRI9"/>
<keyword evidence="4" id="KW-1185">Reference proteome</keyword>
<protein>
    <submittedName>
        <fullName evidence="3">HAD-like domain-containing protein</fullName>
    </submittedName>
</protein>
<dbReference type="EMBL" id="ML977311">
    <property type="protein sequence ID" value="KAF2121866.1"/>
    <property type="molecule type" value="Genomic_DNA"/>
</dbReference>
<dbReference type="GO" id="GO:0019120">
    <property type="term" value="F:hydrolase activity, acting on acid halide bonds, in C-halide compounds"/>
    <property type="evidence" value="ECO:0007669"/>
    <property type="project" value="InterPro"/>
</dbReference>
<dbReference type="Proteomes" id="UP000799770">
    <property type="component" value="Unassembled WGS sequence"/>
</dbReference>
<dbReference type="SFLD" id="SFLDG01129">
    <property type="entry name" value="C1.5:_HAD__Beta-PGM__Phosphata"/>
    <property type="match status" value="1"/>
</dbReference>
<dbReference type="Pfam" id="PF00702">
    <property type="entry name" value="Hydrolase"/>
    <property type="match status" value="1"/>
</dbReference>
<name>A0A6A5ZRI9_9PLEO</name>
<gene>
    <name evidence="3" type="ORF">BDV96DRAFT_627088</name>
</gene>
<dbReference type="PANTHER" id="PTHR43316:SF3">
    <property type="entry name" value="HALOACID DEHALOGENASE, TYPE II (AFU_ORTHOLOGUE AFUA_2G07750)-RELATED"/>
    <property type="match status" value="1"/>
</dbReference>
<dbReference type="InterPro" id="IPR023198">
    <property type="entry name" value="PGP-like_dom2"/>
</dbReference>
<reference evidence="3" key="1">
    <citation type="journal article" date="2020" name="Stud. Mycol.">
        <title>101 Dothideomycetes genomes: a test case for predicting lifestyles and emergence of pathogens.</title>
        <authorList>
            <person name="Haridas S."/>
            <person name="Albert R."/>
            <person name="Binder M."/>
            <person name="Bloem J."/>
            <person name="Labutti K."/>
            <person name="Salamov A."/>
            <person name="Andreopoulos B."/>
            <person name="Baker S."/>
            <person name="Barry K."/>
            <person name="Bills G."/>
            <person name="Bluhm B."/>
            <person name="Cannon C."/>
            <person name="Castanera R."/>
            <person name="Culley D."/>
            <person name="Daum C."/>
            <person name="Ezra D."/>
            <person name="Gonzalez J."/>
            <person name="Henrissat B."/>
            <person name="Kuo A."/>
            <person name="Liang C."/>
            <person name="Lipzen A."/>
            <person name="Lutzoni F."/>
            <person name="Magnuson J."/>
            <person name="Mondo S."/>
            <person name="Nolan M."/>
            <person name="Ohm R."/>
            <person name="Pangilinan J."/>
            <person name="Park H.-J."/>
            <person name="Ramirez L."/>
            <person name="Alfaro M."/>
            <person name="Sun H."/>
            <person name="Tritt A."/>
            <person name="Yoshinaga Y."/>
            <person name="Zwiers L.-H."/>
            <person name="Turgeon B."/>
            <person name="Goodwin S."/>
            <person name="Spatafora J."/>
            <person name="Crous P."/>
            <person name="Grigoriev I."/>
        </authorList>
    </citation>
    <scope>NUCLEOTIDE SEQUENCE</scope>
    <source>
        <strain evidence="3">CBS 627.86</strain>
    </source>
</reference>
<dbReference type="NCBIfam" id="TIGR01428">
    <property type="entry name" value="HAD_type_II"/>
    <property type="match status" value="1"/>
</dbReference>
<sequence length="241" mass="26386">MSSSKQIVLAFDVYGTLLSTESIAKQLSEHFGQEKATKIATEWRKYQLEYTWRLNSMNVYEPFSNVTRNSLQHALSEAGVSLESEDIDALMASYNTLSIFPDVSPVFEHLKSASHIHACVFSNGDKEMISASLTQSADLSPHANLFKDVVVVGPTKKFKPHPDVYHHLCKSVGKEGKAGDVWLVSGNPFDVVGANACDLKTCWVDRSGVGWVDELVAGEKGKPTVIVNGLDEVVKSVESVP</sequence>
<evidence type="ECO:0000313" key="3">
    <source>
        <dbReference type="EMBL" id="KAF2121866.1"/>
    </source>
</evidence>
<comment type="similarity">
    <text evidence="1">Belongs to the HAD-like hydrolase superfamily. S-2-haloalkanoic acid dehalogenase family.</text>
</comment>
<dbReference type="Gene3D" id="1.10.150.240">
    <property type="entry name" value="Putative phosphatase, domain 2"/>
    <property type="match status" value="1"/>
</dbReference>
<dbReference type="InterPro" id="IPR036412">
    <property type="entry name" value="HAD-like_sf"/>
</dbReference>
<dbReference type="OrthoDB" id="3256520at2759"/>
<dbReference type="Gene3D" id="3.40.50.1000">
    <property type="entry name" value="HAD superfamily/HAD-like"/>
    <property type="match status" value="1"/>
</dbReference>
<dbReference type="InterPro" id="IPR051540">
    <property type="entry name" value="S-2-haloacid_dehalogenase"/>
</dbReference>
<dbReference type="SFLD" id="SFLDS00003">
    <property type="entry name" value="Haloacid_Dehalogenase"/>
    <property type="match status" value="1"/>
</dbReference>
<dbReference type="PANTHER" id="PTHR43316">
    <property type="entry name" value="HYDROLASE, HALOACID DELAHOGENASE-RELATED"/>
    <property type="match status" value="1"/>
</dbReference>
<dbReference type="GO" id="GO:0016791">
    <property type="term" value="F:phosphatase activity"/>
    <property type="evidence" value="ECO:0007669"/>
    <property type="project" value="UniProtKB-ARBA"/>
</dbReference>
<dbReference type="NCBIfam" id="TIGR01493">
    <property type="entry name" value="HAD-SF-IA-v2"/>
    <property type="match status" value="1"/>
</dbReference>
<dbReference type="InterPro" id="IPR023214">
    <property type="entry name" value="HAD_sf"/>
</dbReference>
<evidence type="ECO:0000256" key="2">
    <source>
        <dbReference type="ARBA" id="ARBA00022801"/>
    </source>
</evidence>
<dbReference type="PRINTS" id="PR00413">
    <property type="entry name" value="HADHALOGNASE"/>
</dbReference>
<proteinExistence type="inferred from homology"/>
<evidence type="ECO:0000256" key="1">
    <source>
        <dbReference type="ARBA" id="ARBA00008106"/>
    </source>
</evidence>
<evidence type="ECO:0000313" key="4">
    <source>
        <dbReference type="Proteomes" id="UP000799770"/>
    </source>
</evidence>
<keyword evidence="2" id="KW-0378">Hydrolase</keyword>
<accession>A0A6A5ZRI9</accession>
<organism evidence="3 4">
    <name type="scientific">Lophiotrema nucula</name>
    <dbReference type="NCBI Taxonomy" id="690887"/>
    <lineage>
        <taxon>Eukaryota</taxon>
        <taxon>Fungi</taxon>
        <taxon>Dikarya</taxon>
        <taxon>Ascomycota</taxon>
        <taxon>Pezizomycotina</taxon>
        <taxon>Dothideomycetes</taxon>
        <taxon>Pleosporomycetidae</taxon>
        <taxon>Pleosporales</taxon>
        <taxon>Lophiotremataceae</taxon>
        <taxon>Lophiotrema</taxon>
    </lineage>
</organism>
<dbReference type="InterPro" id="IPR006439">
    <property type="entry name" value="HAD-SF_hydro_IA"/>
</dbReference>